<protein>
    <submittedName>
        <fullName evidence="2">Mating factor a3.1</fullName>
    </submittedName>
</protein>
<name>Q4A3E3_9BASI</name>
<accession>Q4A3E3</accession>
<dbReference type="AlphaFoldDB" id="Q4A3E3"/>
<proteinExistence type="predicted"/>
<evidence type="ECO:0000313" key="1">
    <source>
        <dbReference type="EMBL" id="AIL30106.1"/>
    </source>
</evidence>
<dbReference type="EMBL" id="KF601331">
    <property type="protein sequence ID" value="AIL30106.1"/>
    <property type="molecule type" value="Genomic_DNA"/>
</dbReference>
<sequence length="38" mass="4044">MFIFETVVASVQAVSVAEQEQTPVSEGRGKPAVYCTIA</sequence>
<reference evidence="2" key="1">
    <citation type="journal article" date="2005" name="Eukaryot. Cell">
        <title>Mating type loci of Sporisorium reilianum: novel pattern with three a and multiple b specificities.</title>
        <authorList>
            <person name="Schirawski J."/>
            <person name="Heinze B."/>
            <person name="Wagenknecht M."/>
            <person name="Kahmann R."/>
        </authorList>
    </citation>
    <scope>NUCLEOTIDE SEQUENCE</scope>
    <source>
        <strain evidence="2">SRZCXII2</strain>
        <tissue evidence="2">Sporidial suspension culture</tissue>
    </source>
</reference>
<gene>
    <name evidence="2" type="primary">mfa3.1</name>
</gene>
<evidence type="ECO:0000313" key="2">
    <source>
        <dbReference type="EMBL" id="CAI59764.1"/>
    </source>
</evidence>
<organism evidence="2">
    <name type="scientific">Sporisorium reilianum</name>
    <dbReference type="NCBI Taxonomy" id="72558"/>
    <lineage>
        <taxon>Eukaryota</taxon>
        <taxon>Fungi</taxon>
        <taxon>Dikarya</taxon>
        <taxon>Basidiomycota</taxon>
        <taxon>Ustilaginomycotina</taxon>
        <taxon>Ustilaginomycetes</taxon>
        <taxon>Ustilaginales</taxon>
        <taxon>Ustilaginaceae</taxon>
        <taxon>Sporisorium</taxon>
    </lineage>
</organism>
<dbReference type="EMBL" id="AJ884590">
    <property type="protein sequence ID" value="CAI59764.1"/>
    <property type="molecule type" value="Genomic_DNA"/>
</dbReference>
<reference evidence="1" key="2">
    <citation type="submission" date="2013-08" db="EMBL/GenBank/DDBJ databases">
        <title>Mating type genes of Sporisorium reilianum, sorghum isolates.</title>
        <authorList>
            <person name="Radwan G.L."/>
            <person name="Prom L."/>
            <person name="Magill C."/>
        </authorList>
    </citation>
    <scope>NUCLEOTIDE SEQUENCE</scope>
</reference>